<dbReference type="STRING" id="1450538.A0A2V5H2M0"/>
<dbReference type="InterPro" id="IPR023213">
    <property type="entry name" value="CAT-like_dom_sf"/>
</dbReference>
<organism evidence="2 3">
    <name type="scientific">Aspergillus violaceofuscus (strain CBS 115571)</name>
    <dbReference type="NCBI Taxonomy" id="1450538"/>
    <lineage>
        <taxon>Eukaryota</taxon>
        <taxon>Fungi</taxon>
        <taxon>Dikarya</taxon>
        <taxon>Ascomycota</taxon>
        <taxon>Pezizomycotina</taxon>
        <taxon>Eurotiomycetes</taxon>
        <taxon>Eurotiomycetidae</taxon>
        <taxon>Eurotiales</taxon>
        <taxon>Aspergillaceae</taxon>
        <taxon>Aspergillus</taxon>
    </lineage>
</organism>
<keyword evidence="3" id="KW-1185">Reference proteome</keyword>
<dbReference type="EMBL" id="KZ825147">
    <property type="protein sequence ID" value="PYI18209.1"/>
    <property type="molecule type" value="Genomic_DNA"/>
</dbReference>
<gene>
    <name evidence="2" type="ORF">BO99DRAFT_173458</name>
</gene>
<evidence type="ECO:0000313" key="2">
    <source>
        <dbReference type="EMBL" id="PYI18209.1"/>
    </source>
</evidence>
<keyword evidence="1" id="KW-0808">Transferase</keyword>
<accession>A0A2V5H2M0</accession>
<reference evidence="2 3" key="1">
    <citation type="submission" date="2018-02" db="EMBL/GenBank/DDBJ databases">
        <title>The genomes of Aspergillus section Nigri reveals drivers in fungal speciation.</title>
        <authorList>
            <consortium name="DOE Joint Genome Institute"/>
            <person name="Vesth T.C."/>
            <person name="Nybo J."/>
            <person name="Theobald S."/>
            <person name="Brandl J."/>
            <person name="Frisvad J.C."/>
            <person name="Nielsen K.F."/>
            <person name="Lyhne E.K."/>
            <person name="Kogle M.E."/>
            <person name="Kuo A."/>
            <person name="Riley R."/>
            <person name="Clum A."/>
            <person name="Nolan M."/>
            <person name="Lipzen A."/>
            <person name="Salamov A."/>
            <person name="Henrissat B."/>
            <person name="Wiebenga A."/>
            <person name="De vries R.P."/>
            <person name="Grigoriev I.V."/>
            <person name="Mortensen U.H."/>
            <person name="Andersen M.R."/>
            <person name="Baker S.E."/>
        </authorList>
    </citation>
    <scope>NUCLEOTIDE SEQUENCE [LARGE SCALE GENOMIC DNA]</scope>
    <source>
        <strain evidence="2 3">CBS 115571</strain>
    </source>
</reference>
<dbReference type="Gene3D" id="3.30.559.10">
    <property type="entry name" value="Chloramphenicol acetyltransferase-like domain"/>
    <property type="match status" value="2"/>
</dbReference>
<dbReference type="PANTHER" id="PTHR31642">
    <property type="entry name" value="TRICHOTHECENE 3-O-ACETYLTRANSFERASE"/>
    <property type="match status" value="1"/>
</dbReference>
<evidence type="ECO:0008006" key="4">
    <source>
        <dbReference type="Google" id="ProtNLM"/>
    </source>
</evidence>
<dbReference type="PANTHER" id="PTHR31642:SF310">
    <property type="entry name" value="FATTY ALCOHOL:CAFFEOYL-COA ACYLTRANSFERASE"/>
    <property type="match status" value="1"/>
</dbReference>
<dbReference type="Proteomes" id="UP000249829">
    <property type="component" value="Unassembled WGS sequence"/>
</dbReference>
<protein>
    <recommendedName>
        <fullName evidence="4">Transferase family protein</fullName>
    </recommendedName>
</protein>
<sequence length="467" mass="50527">MTPSTAKFTTTATHVIQSDHPITLSDPYMLGPFDQLGHFATPINAVWIYHPSPSGDLIPVDRLRKAISRLLDYYPHLTGRLRIDPATGVRSMTRLGTGIHLSEAQCDAPLRSFARNPSAPDTDPELGVFDFPNAGNALLAPWDLSLDGAQRDPVLTIQRTEFACSSVALGVRISHVLCGAGSFLGLYQDLAAIYRAMADPAKSETIELASPPHLPPFMVAEMLHKEEHERRQALAEPPAAYSLTDPDAGTQTHAQNELDFQHTLATDPIEGRSLRFSASAIAALKAHAVNPDQPSARVSGFTALAAHLWQRVHRARLARAKANAATDGETPATLGSSVFGTSVSFVPHLGLPERVFGNTVVTPVIELDSPALTQRPLWEIAAMINDRIRHVSAEEVHKLGKWIAAQPDTSRIQLHFPVTAAAPFIATGWHRFPLYSGAEMDGAGPVLASPVFMDACLMGWCISWNPG</sequence>
<dbReference type="InterPro" id="IPR050317">
    <property type="entry name" value="Plant_Fungal_Acyltransferase"/>
</dbReference>
<dbReference type="GO" id="GO:0016747">
    <property type="term" value="F:acyltransferase activity, transferring groups other than amino-acyl groups"/>
    <property type="evidence" value="ECO:0007669"/>
    <property type="project" value="TreeGrafter"/>
</dbReference>
<evidence type="ECO:0000256" key="1">
    <source>
        <dbReference type="ARBA" id="ARBA00022679"/>
    </source>
</evidence>
<dbReference type="Pfam" id="PF02458">
    <property type="entry name" value="Transferase"/>
    <property type="match status" value="1"/>
</dbReference>
<dbReference type="OMA" id="AIQHTRF"/>
<evidence type="ECO:0000313" key="3">
    <source>
        <dbReference type="Proteomes" id="UP000249829"/>
    </source>
</evidence>
<proteinExistence type="predicted"/>
<dbReference type="GO" id="GO:0044550">
    <property type="term" value="P:secondary metabolite biosynthetic process"/>
    <property type="evidence" value="ECO:0007669"/>
    <property type="project" value="TreeGrafter"/>
</dbReference>
<dbReference type="AlphaFoldDB" id="A0A2V5H2M0"/>
<name>A0A2V5H2M0_ASPV1</name>